<evidence type="ECO:0000313" key="5">
    <source>
        <dbReference type="EMBL" id="TJZ42809.1"/>
    </source>
</evidence>
<protein>
    <submittedName>
        <fullName evidence="5">GNAT family N-acetyltransferase</fullName>
    </submittedName>
</protein>
<sequence length="364" mass="40273">MVSSSLSPSLSPSLRPFRPGDGPSLLAAWRRSVPDDPMTAARFRALILLDANFEPAGLRLAVLDGQVVGAAYAVRRLVPAMGTDLEPDQGWIPFFFVDPAVRRAGLGRRLLTDALDWLRAHGRTRVDFASYTPNYVLPGLDRTAYPQAGRLLDSLGFRTRYEAAAMSLDLAGYRMPDEVRRLTDELTARAYRFGTPCDDDLVDLVRLAGEEFGPDWPRTIRQCLTTGMPLERIVIARDPAGRLAGFAMHGAYEGVGDGIGERADKGTDLGPGEGRTAERPAGGGIERFGPFGVREERRGTGLGRVLLHLTLERMRALGARRAWFLWTSERSPAGHVYRRAGFRTTRVFEVMRWEATESRRETTA</sequence>
<dbReference type="InterPro" id="IPR000182">
    <property type="entry name" value="GNAT_dom"/>
</dbReference>
<feature type="domain" description="N-acetyltransferase" evidence="4">
    <location>
        <begin position="12"/>
        <end position="180"/>
    </location>
</feature>
<dbReference type="PANTHER" id="PTHR43877">
    <property type="entry name" value="AMINOALKYLPHOSPHONATE N-ACETYLTRANSFERASE-RELATED-RELATED"/>
    <property type="match status" value="1"/>
</dbReference>
<keyword evidence="2" id="KW-0012">Acyltransferase</keyword>
<comment type="caution">
    <text evidence="5">The sequence shown here is derived from an EMBL/GenBank/DDBJ whole genome shotgun (WGS) entry which is preliminary data.</text>
</comment>
<dbReference type="AlphaFoldDB" id="A0A4U0MPW8"/>
<dbReference type="CDD" id="cd04301">
    <property type="entry name" value="NAT_SF"/>
    <property type="match status" value="2"/>
</dbReference>
<feature type="domain" description="N-acetyltransferase" evidence="4">
    <location>
        <begin position="189"/>
        <end position="363"/>
    </location>
</feature>
<name>A0A4U0MPW8_9ACTN</name>
<dbReference type="SUPFAM" id="SSF55729">
    <property type="entry name" value="Acyl-CoA N-acyltransferases (Nat)"/>
    <property type="match status" value="2"/>
</dbReference>
<evidence type="ECO:0000313" key="6">
    <source>
        <dbReference type="Proteomes" id="UP000308697"/>
    </source>
</evidence>
<dbReference type="EMBL" id="SUMB01000015">
    <property type="protein sequence ID" value="TJZ42809.1"/>
    <property type="molecule type" value="Genomic_DNA"/>
</dbReference>
<dbReference type="Proteomes" id="UP000308697">
    <property type="component" value="Unassembled WGS sequence"/>
</dbReference>
<dbReference type="Gene3D" id="3.40.630.30">
    <property type="match status" value="2"/>
</dbReference>
<keyword evidence="1 5" id="KW-0808">Transferase</keyword>
<feature type="region of interest" description="Disordered" evidence="3">
    <location>
        <begin position="259"/>
        <end position="290"/>
    </location>
</feature>
<dbReference type="PROSITE" id="PS51186">
    <property type="entry name" value="GNAT"/>
    <property type="match status" value="2"/>
</dbReference>
<evidence type="ECO:0000256" key="2">
    <source>
        <dbReference type="ARBA" id="ARBA00023315"/>
    </source>
</evidence>
<dbReference type="InterPro" id="IPR016181">
    <property type="entry name" value="Acyl_CoA_acyltransferase"/>
</dbReference>
<evidence type="ECO:0000256" key="3">
    <source>
        <dbReference type="SAM" id="MobiDB-lite"/>
    </source>
</evidence>
<gene>
    <name evidence="5" type="ORF">FCH28_33490</name>
</gene>
<evidence type="ECO:0000259" key="4">
    <source>
        <dbReference type="PROSITE" id="PS51186"/>
    </source>
</evidence>
<organism evidence="5 6">
    <name type="scientific">Streptomyces piniterrae</name>
    <dbReference type="NCBI Taxonomy" id="2571125"/>
    <lineage>
        <taxon>Bacteria</taxon>
        <taxon>Bacillati</taxon>
        <taxon>Actinomycetota</taxon>
        <taxon>Actinomycetes</taxon>
        <taxon>Kitasatosporales</taxon>
        <taxon>Streptomycetaceae</taxon>
        <taxon>Streptomyces</taxon>
    </lineage>
</organism>
<keyword evidence="6" id="KW-1185">Reference proteome</keyword>
<accession>A0A4U0MPW8</accession>
<proteinExistence type="predicted"/>
<dbReference type="Pfam" id="PF00583">
    <property type="entry name" value="Acetyltransf_1"/>
    <property type="match status" value="2"/>
</dbReference>
<reference evidence="5 6" key="1">
    <citation type="submission" date="2019-04" db="EMBL/GenBank/DDBJ databases">
        <title>Streptomyces piniterrae sp. nov., a heliquinomycin-producing actinomycete isolated from rhizosphere soil of Pinus yunnanensis.</title>
        <authorList>
            <person name="Zhuang X."/>
            <person name="Zhao J."/>
        </authorList>
    </citation>
    <scope>NUCLEOTIDE SEQUENCE [LARGE SCALE GENOMIC DNA]</scope>
    <source>
        <strain evidence="6">jys28</strain>
    </source>
</reference>
<dbReference type="PANTHER" id="PTHR43877:SF1">
    <property type="entry name" value="ACETYLTRANSFERASE"/>
    <property type="match status" value="1"/>
</dbReference>
<dbReference type="RefSeq" id="WP_136743986.1">
    <property type="nucleotide sequence ID" value="NZ_SUMB01000015.1"/>
</dbReference>
<dbReference type="OrthoDB" id="273614at2"/>
<dbReference type="InterPro" id="IPR050832">
    <property type="entry name" value="Bact_Acetyltransf"/>
</dbReference>
<dbReference type="GO" id="GO:0016747">
    <property type="term" value="F:acyltransferase activity, transferring groups other than amino-acyl groups"/>
    <property type="evidence" value="ECO:0007669"/>
    <property type="project" value="InterPro"/>
</dbReference>
<evidence type="ECO:0000256" key="1">
    <source>
        <dbReference type="ARBA" id="ARBA00022679"/>
    </source>
</evidence>